<keyword evidence="5" id="KW-1185">Reference proteome</keyword>
<dbReference type="SUPFAM" id="SSF46565">
    <property type="entry name" value="Chaperone J-domain"/>
    <property type="match status" value="1"/>
</dbReference>
<evidence type="ECO:0000313" key="5">
    <source>
        <dbReference type="Proteomes" id="UP000815325"/>
    </source>
</evidence>
<comment type="caution">
    <text evidence="4">The sequence shown here is derived from an EMBL/GenBank/DDBJ whole genome shotgun (WGS) entry which is preliminary data.</text>
</comment>
<evidence type="ECO:0000259" key="3">
    <source>
        <dbReference type="PROSITE" id="PS50076"/>
    </source>
</evidence>
<proteinExistence type="predicted"/>
<dbReference type="PROSITE" id="PS00636">
    <property type="entry name" value="DNAJ_1"/>
    <property type="match status" value="1"/>
</dbReference>
<evidence type="ECO:0000313" key="4">
    <source>
        <dbReference type="EMBL" id="KAF5841892.1"/>
    </source>
</evidence>
<protein>
    <submittedName>
        <fullName evidence="4">ER DnaJ-like protein 1</fullName>
    </submittedName>
</protein>
<gene>
    <name evidence="4" type="ORF">DUNSADRAFT_10329</name>
</gene>
<dbReference type="PROSITE" id="PS50076">
    <property type="entry name" value="DNAJ_2"/>
    <property type="match status" value="1"/>
</dbReference>
<dbReference type="EMBL" id="MU069473">
    <property type="protein sequence ID" value="KAF5841892.1"/>
    <property type="molecule type" value="Genomic_DNA"/>
</dbReference>
<dbReference type="SUPFAM" id="SSF49493">
    <property type="entry name" value="HSP40/DnaJ peptide-binding domain"/>
    <property type="match status" value="2"/>
</dbReference>
<keyword evidence="1 2" id="KW-0732">Signal</keyword>
<dbReference type="InterPro" id="IPR002939">
    <property type="entry name" value="DnaJ_C"/>
</dbReference>
<dbReference type="InterPro" id="IPR018253">
    <property type="entry name" value="DnaJ_domain_CS"/>
</dbReference>
<sequence>MRFPLLCCICLAVCSLQAIAARDYYDLLQVPRGASEAVIKRSFRKLALKYHPDKATGTEKEKEAAAKTFTELSHAYEVLVDPEQRKIYDRYGEEGVKEHAGQKASGRQPGGNIFDMFFGGGGFGGFGGFGMGDEEEEEELKGHTINIDLYVSLKDLFVGRELKVMRDKVVLKPGSGTRNCRCKQKLVTRQLGPGMFQQYSKQVCEQCQAVRQERQQEELTVHVEPGMVEQQTITFFEEGEPLVDGEPGDLQFVVRTLPNPQWERRGHDLLVNQTISLVDALTGFTKTLKHLDDHEVTLSATGVTHPGDYHYIKGEGMPHFDDELRKGDLWVQYSVSFPSVLTESQKETVQSLFPR</sequence>
<name>A0ABQ7H4V7_DUNSA</name>
<dbReference type="Gene3D" id="2.60.260.20">
    <property type="entry name" value="Urease metallochaperone UreE, N-terminal domain"/>
    <property type="match status" value="2"/>
</dbReference>
<dbReference type="PRINTS" id="PR00625">
    <property type="entry name" value="JDOMAIN"/>
</dbReference>
<dbReference type="SMART" id="SM00271">
    <property type="entry name" value="DnaJ"/>
    <property type="match status" value="1"/>
</dbReference>
<dbReference type="Gene3D" id="1.10.287.110">
    <property type="entry name" value="DnaJ domain"/>
    <property type="match status" value="1"/>
</dbReference>
<dbReference type="PANTHER" id="PTHR44298">
    <property type="entry name" value="DNAJ HOMOLOG SUBFAMILY B MEMBER 11"/>
    <property type="match status" value="1"/>
</dbReference>
<dbReference type="PANTHER" id="PTHR44298:SF1">
    <property type="entry name" value="DNAJ HOMOLOG SUBFAMILY B MEMBER 11"/>
    <property type="match status" value="1"/>
</dbReference>
<dbReference type="InterPro" id="IPR001623">
    <property type="entry name" value="DnaJ_domain"/>
</dbReference>
<feature type="chain" id="PRO_5046537829" evidence="2">
    <location>
        <begin position="22"/>
        <end position="355"/>
    </location>
</feature>
<feature type="domain" description="J" evidence="3">
    <location>
        <begin position="23"/>
        <end position="92"/>
    </location>
</feature>
<dbReference type="InterPro" id="IPR008971">
    <property type="entry name" value="HSP40/DnaJ_pept-bd"/>
</dbReference>
<dbReference type="Proteomes" id="UP000815325">
    <property type="component" value="Unassembled WGS sequence"/>
</dbReference>
<dbReference type="Pfam" id="PF00226">
    <property type="entry name" value="DnaJ"/>
    <property type="match status" value="1"/>
</dbReference>
<evidence type="ECO:0000256" key="1">
    <source>
        <dbReference type="ARBA" id="ARBA00022729"/>
    </source>
</evidence>
<accession>A0ABQ7H4V7</accession>
<reference evidence="4" key="1">
    <citation type="submission" date="2017-08" db="EMBL/GenBank/DDBJ databases">
        <authorList>
            <person name="Polle J.E."/>
            <person name="Barry K."/>
            <person name="Cushman J."/>
            <person name="Schmutz J."/>
            <person name="Tran D."/>
            <person name="Hathwaick L.T."/>
            <person name="Yim W.C."/>
            <person name="Jenkins J."/>
            <person name="Mckie-Krisberg Z.M."/>
            <person name="Prochnik S."/>
            <person name="Lindquist E."/>
            <person name="Dockter R.B."/>
            <person name="Adam C."/>
            <person name="Molina H."/>
            <person name="Bunkerborg J."/>
            <person name="Jin E."/>
            <person name="Buchheim M."/>
            <person name="Magnuson J."/>
        </authorList>
    </citation>
    <scope>NUCLEOTIDE SEQUENCE</scope>
    <source>
        <strain evidence="4">CCAP 19/18</strain>
    </source>
</reference>
<dbReference type="CDD" id="cd06257">
    <property type="entry name" value="DnaJ"/>
    <property type="match status" value="1"/>
</dbReference>
<dbReference type="InterPro" id="IPR051736">
    <property type="entry name" value="DnaJ-B11-like"/>
</dbReference>
<dbReference type="Pfam" id="PF01556">
    <property type="entry name" value="DnaJ_C"/>
    <property type="match status" value="1"/>
</dbReference>
<feature type="signal peptide" evidence="2">
    <location>
        <begin position="1"/>
        <end position="21"/>
    </location>
</feature>
<dbReference type="CDD" id="cd10747">
    <property type="entry name" value="DnaJ_C"/>
    <property type="match status" value="1"/>
</dbReference>
<dbReference type="InterPro" id="IPR036869">
    <property type="entry name" value="J_dom_sf"/>
</dbReference>
<organism evidence="4 5">
    <name type="scientific">Dunaliella salina</name>
    <name type="common">Green alga</name>
    <name type="synonym">Protococcus salinus</name>
    <dbReference type="NCBI Taxonomy" id="3046"/>
    <lineage>
        <taxon>Eukaryota</taxon>
        <taxon>Viridiplantae</taxon>
        <taxon>Chlorophyta</taxon>
        <taxon>core chlorophytes</taxon>
        <taxon>Chlorophyceae</taxon>
        <taxon>CS clade</taxon>
        <taxon>Chlamydomonadales</taxon>
        <taxon>Dunaliellaceae</taxon>
        <taxon>Dunaliella</taxon>
    </lineage>
</organism>
<evidence type="ECO:0000256" key="2">
    <source>
        <dbReference type="SAM" id="SignalP"/>
    </source>
</evidence>